<comment type="caution">
    <text evidence="1">The sequence shown here is derived from an EMBL/GenBank/DDBJ whole genome shotgun (WGS) entry which is preliminary data.</text>
</comment>
<dbReference type="EMBL" id="JAUEPS010000028">
    <property type="protein sequence ID" value="KAK0454028.1"/>
    <property type="molecule type" value="Genomic_DNA"/>
</dbReference>
<dbReference type="GeneID" id="85353356"/>
<evidence type="ECO:0000313" key="1">
    <source>
        <dbReference type="EMBL" id="KAK0454028.1"/>
    </source>
</evidence>
<sequence>MPAYGIKGPYSRGQVHVSPRHIPSIGLDVRVQPYTDSTPRDVLILSPVSRSTRLTAPLLFDISCNASRIRNFPTKHVLRYTKSSYATLSGAAAREIQAGSGRDNELGVDHPWHVLPSFNRKTIIITDTVSRGRALRPPLLPRRAVSTITCAKSLQLSFTPPVCFDMTYRWPAKYVLKIAIVKRVLSISPGYTTLGHAYHHHPDTLSLTQLSSAVQNKRPSRGTISKNPSLMRAATPTNFAGVMVLTNN</sequence>
<name>A0AA39K470_ARMTA</name>
<dbReference type="RefSeq" id="XP_060328416.1">
    <property type="nucleotide sequence ID" value="XM_060469808.1"/>
</dbReference>
<accession>A0AA39K470</accession>
<protein>
    <submittedName>
        <fullName evidence="1">Uncharacterized protein</fullName>
    </submittedName>
</protein>
<organism evidence="1 2">
    <name type="scientific">Armillaria tabescens</name>
    <name type="common">Ringless honey mushroom</name>
    <name type="synonym">Agaricus tabescens</name>
    <dbReference type="NCBI Taxonomy" id="1929756"/>
    <lineage>
        <taxon>Eukaryota</taxon>
        <taxon>Fungi</taxon>
        <taxon>Dikarya</taxon>
        <taxon>Basidiomycota</taxon>
        <taxon>Agaricomycotina</taxon>
        <taxon>Agaricomycetes</taxon>
        <taxon>Agaricomycetidae</taxon>
        <taxon>Agaricales</taxon>
        <taxon>Marasmiineae</taxon>
        <taxon>Physalacriaceae</taxon>
        <taxon>Desarmillaria</taxon>
    </lineage>
</organism>
<dbReference type="AlphaFoldDB" id="A0AA39K470"/>
<proteinExistence type="predicted"/>
<reference evidence="1" key="1">
    <citation type="submission" date="2023-06" db="EMBL/GenBank/DDBJ databases">
        <authorList>
            <consortium name="Lawrence Berkeley National Laboratory"/>
            <person name="Ahrendt S."/>
            <person name="Sahu N."/>
            <person name="Indic B."/>
            <person name="Wong-Bajracharya J."/>
            <person name="Merenyi Z."/>
            <person name="Ke H.-M."/>
            <person name="Monk M."/>
            <person name="Kocsube S."/>
            <person name="Drula E."/>
            <person name="Lipzen A."/>
            <person name="Balint B."/>
            <person name="Henrissat B."/>
            <person name="Andreopoulos B."/>
            <person name="Martin F.M."/>
            <person name="Harder C.B."/>
            <person name="Rigling D."/>
            <person name="Ford K.L."/>
            <person name="Foster G.D."/>
            <person name="Pangilinan J."/>
            <person name="Papanicolaou A."/>
            <person name="Barry K."/>
            <person name="LaButti K."/>
            <person name="Viragh M."/>
            <person name="Koriabine M."/>
            <person name="Yan M."/>
            <person name="Riley R."/>
            <person name="Champramary S."/>
            <person name="Plett K.L."/>
            <person name="Tsai I.J."/>
            <person name="Slot J."/>
            <person name="Sipos G."/>
            <person name="Plett J."/>
            <person name="Nagy L.G."/>
            <person name="Grigoriev I.V."/>
        </authorList>
    </citation>
    <scope>NUCLEOTIDE SEQUENCE</scope>
    <source>
        <strain evidence="1">CCBAS 213</strain>
    </source>
</reference>
<evidence type="ECO:0000313" key="2">
    <source>
        <dbReference type="Proteomes" id="UP001175211"/>
    </source>
</evidence>
<dbReference type="Proteomes" id="UP001175211">
    <property type="component" value="Unassembled WGS sequence"/>
</dbReference>
<keyword evidence="2" id="KW-1185">Reference proteome</keyword>
<gene>
    <name evidence="1" type="ORF">EV420DRAFT_1481750</name>
</gene>